<dbReference type="PANTHER" id="PTHR42699:SF1">
    <property type="entry name" value="CYSTATHIONINE GAMMA-SYNTHASE-RELATED"/>
    <property type="match status" value="1"/>
</dbReference>
<evidence type="ECO:0000256" key="2">
    <source>
        <dbReference type="ARBA" id="ARBA00022898"/>
    </source>
</evidence>
<proteinExistence type="inferred from homology"/>
<reference evidence="4 5" key="1">
    <citation type="submission" date="2016-09" db="EMBL/GenBank/DDBJ databases">
        <authorList>
            <person name="Capua I."/>
            <person name="De Benedictis P."/>
            <person name="Joannis T."/>
            <person name="Lombin L.H."/>
            <person name="Cattoli G."/>
        </authorList>
    </citation>
    <scope>NUCLEOTIDE SEQUENCE [LARGE SCALE GENOMIC DNA]</scope>
    <source>
        <strain evidence="4 5">NRS-1</strain>
    </source>
</reference>
<evidence type="ECO:0000256" key="3">
    <source>
        <dbReference type="RuleBase" id="RU362118"/>
    </source>
</evidence>
<dbReference type="AlphaFoldDB" id="A0A1E5UB79"/>
<accession>A0A1E5UB79</accession>
<dbReference type="GO" id="GO:0003962">
    <property type="term" value="F:cystathionine gamma-synthase activity"/>
    <property type="evidence" value="ECO:0007669"/>
    <property type="project" value="TreeGrafter"/>
</dbReference>
<evidence type="ECO:0000313" key="5">
    <source>
        <dbReference type="Proteomes" id="UP000095601"/>
    </source>
</evidence>
<dbReference type="SUPFAM" id="SSF53383">
    <property type="entry name" value="PLP-dependent transferases"/>
    <property type="match status" value="1"/>
</dbReference>
<gene>
    <name evidence="4" type="ORF">BHF72_0836</name>
</gene>
<dbReference type="Gene3D" id="3.40.640.10">
    <property type="entry name" value="Type I PLP-dependent aspartate aminotransferase-like (Major domain)"/>
    <property type="match status" value="1"/>
</dbReference>
<dbReference type="PANTHER" id="PTHR42699">
    <property type="match status" value="1"/>
</dbReference>
<dbReference type="Proteomes" id="UP000095601">
    <property type="component" value="Unassembled WGS sequence"/>
</dbReference>
<dbReference type="InterPro" id="IPR015421">
    <property type="entry name" value="PyrdxlP-dep_Trfase_major"/>
</dbReference>
<dbReference type="Pfam" id="PF01053">
    <property type="entry name" value="Cys_Met_Meta_PP"/>
    <property type="match status" value="1"/>
</dbReference>
<dbReference type="STRING" id="237258.SAMN04489756_103108"/>
<dbReference type="EMBL" id="MKGI01000079">
    <property type="protein sequence ID" value="OEL10142.1"/>
    <property type="molecule type" value="Genomic_DNA"/>
</dbReference>
<comment type="caution">
    <text evidence="4">The sequence shown here is derived from an EMBL/GenBank/DDBJ whole genome shotgun (WGS) entry which is preliminary data.</text>
</comment>
<dbReference type="RefSeq" id="WP_069800687.1">
    <property type="nucleotide sequence ID" value="NZ_CP034157.1"/>
</dbReference>
<dbReference type="KEGG" id="cnr:EB819_09370"/>
<keyword evidence="2 3" id="KW-0663">Pyridoxal phosphate</keyword>
<name>A0A1E5UB79_9FLAO</name>
<comment type="similarity">
    <text evidence="3">Belongs to the trans-sulfuration enzymes family.</text>
</comment>
<dbReference type="Gene3D" id="3.90.1150.10">
    <property type="entry name" value="Aspartate Aminotransferase, domain 1"/>
    <property type="match status" value="1"/>
</dbReference>
<evidence type="ECO:0000313" key="4">
    <source>
        <dbReference type="EMBL" id="OEL10142.1"/>
    </source>
</evidence>
<evidence type="ECO:0000256" key="1">
    <source>
        <dbReference type="ARBA" id="ARBA00001933"/>
    </source>
</evidence>
<dbReference type="GO" id="GO:0030170">
    <property type="term" value="F:pyridoxal phosphate binding"/>
    <property type="evidence" value="ECO:0007669"/>
    <property type="project" value="InterPro"/>
</dbReference>
<dbReference type="GO" id="GO:0019346">
    <property type="term" value="P:transsulfuration"/>
    <property type="evidence" value="ECO:0007669"/>
    <property type="project" value="InterPro"/>
</dbReference>
<protein>
    <submittedName>
        <fullName evidence="4">Cys/Met metabolism PLP-dependent enzyme family protein</fullName>
    </submittedName>
</protein>
<dbReference type="InterPro" id="IPR000277">
    <property type="entry name" value="Cys/Met-Metab_PyrdxlP-dep_enz"/>
</dbReference>
<dbReference type="InterPro" id="IPR015424">
    <property type="entry name" value="PyrdxlP-dep_Trfase"/>
</dbReference>
<dbReference type="OrthoDB" id="262490at2"/>
<dbReference type="PATRIC" id="fig|237258.4.peg.1016"/>
<keyword evidence="5" id="KW-1185">Reference proteome</keyword>
<dbReference type="InterPro" id="IPR015422">
    <property type="entry name" value="PyrdxlP-dep_Trfase_small"/>
</dbReference>
<dbReference type="InterPro" id="IPR051750">
    <property type="entry name" value="Trans-sulfuration_enzymes"/>
</dbReference>
<organism evidence="4 5">
    <name type="scientific">Cloacibacterium normanense</name>
    <dbReference type="NCBI Taxonomy" id="237258"/>
    <lineage>
        <taxon>Bacteria</taxon>
        <taxon>Pseudomonadati</taxon>
        <taxon>Bacteroidota</taxon>
        <taxon>Flavobacteriia</taxon>
        <taxon>Flavobacteriales</taxon>
        <taxon>Weeksellaceae</taxon>
    </lineage>
</organism>
<sequence>MTYKIQHIPLGNSLPINNPHSVSVSLPSLQNVIDYEENKPELLNQLTSGYPRFFKNKLVQKLEEYVKNLHQIDDEKVLFPITSPQAKTIIEYIFNEQFECVTLENVCFLVLPKNHEKLIPIKKIIQNIGAIISSRNAEKILFDKGIIHHLFQEERLEIENPQSEIIQILSEAYSAKKENIFLTNSGTNAVFSAIETLTKIKKNEGKTLNVQLGWLYLDSIDIIKKRSDESFLYINIHQKEQFENWLVENHQKVANIISETVSNPILQCLDLPWLSSLCKKYEIGLILDHTMASPFCAEALPYCDIAVESLTKFACGNANILMGAIMVNENSPYQDLIKSEIEKYTLIPYLLDCQRLAFEMQEYEVRMQKISKNVSQVYDYLKTQDFVEKIYSIYEENSWQNFQKIRKNNNHIGLITVIFKKPLAQCYDALNFSKGPSLGTEFTLAMPYTYLAHYDLLQTEEGKKFLEEARLDAKIIRISVGIEPIEDIINEFEKIKRL</sequence>
<comment type="cofactor">
    <cofactor evidence="1 3">
        <name>pyridoxal 5'-phosphate</name>
        <dbReference type="ChEBI" id="CHEBI:597326"/>
    </cofactor>
</comment>